<dbReference type="GeneID" id="19332637"/>
<sequence>MDPRKKGKTTRKAADCCAAGALVSITQPPDILTGALLRALLRLFEASPELMTAYRASSCGQWLGTQVTADEGGQARNERPLRGYGYGYAQDAQDCGLHEAANPMASPRCILLTRDVVTVTLAACMVGQSTRMPCIFLPSVLAPNLARLCIMFYNGHSSQPCIMSRFAGRPRQPMTANNKAVRCKSQTSTHQSLIHSHAFEIAASYGNTNDDAPLLAWFCCFGTNLGCSLSSLSEGMSQKRHWGGGGGGVVAKSKAEALIGCILYELAGRTNSASEKDSPRQTATTKNRDDDEDRTATSTSTRNDERPATTSDLQRLATCNDQRPRLATYDLDHRPTTTNDLQRLRARGAAYKHILTGNHNPTKIRGHESSYRQLMLEDLPPELLGNILEFIDTPPFVQELPPCIDAQKRLRELCRTSLVSKAFCEATQPCLYRVIDITPLRKPNIRKFLRTLWGNPALARFFQDLSLGEHVMRAKEAPSQEELRSHAALLNTIGNQDLEVEIMESLMQGCPTAQNALILALATNVRLLDLTLADPIRQNRVKLGYVQGLCTCCPNMAQCLGSILARDSWSFGNLRTLTLRSSPEQIQCTTYDIQRQLWRLPLLEEVVLSKFCTSSSTGTISLPSKSTIRKIVLDHCTVDSGSIAYMIQACKALTEFEVLCPSGRIDAEEFLTALKEHSAHLESLTIKTLWKNRPLFQDNKPIGSLSAFKSMHFLELDSDMLTGTHRWGSDSLSLPDLPPSIKCLKVKIRNNLSELVPVLRSLQPKLSPSLDLLKVTFPCDSLLNREYLDVIQEEDMWEKPEAAEVRLDRGWSITLSHTSGGSGLCFSCWKDKKSVKDKIWPLAEQIMNVGVRKLLEEYYANCVFDENFRLDVFKESLWSLPPTAEI</sequence>
<proteinExistence type="predicted"/>
<protein>
    <recommendedName>
        <fullName evidence="4">F-box domain-containing protein</fullName>
    </recommendedName>
</protein>
<dbReference type="HOGENOM" id="CLU_325439_0_0_1"/>
<dbReference type="VEuPathDB" id="FungiDB:MYCFIDRAFT_171463"/>
<evidence type="ECO:0000313" key="2">
    <source>
        <dbReference type="EMBL" id="EME85556.1"/>
    </source>
</evidence>
<evidence type="ECO:0000313" key="3">
    <source>
        <dbReference type="Proteomes" id="UP000016932"/>
    </source>
</evidence>
<dbReference type="Proteomes" id="UP000016932">
    <property type="component" value="Unassembled WGS sequence"/>
</dbReference>
<name>M3ALT3_PSEFD</name>
<feature type="region of interest" description="Disordered" evidence="1">
    <location>
        <begin position="270"/>
        <end position="313"/>
    </location>
</feature>
<dbReference type="InterPro" id="IPR032675">
    <property type="entry name" value="LRR_dom_sf"/>
</dbReference>
<dbReference type="RefSeq" id="XP_007923129.1">
    <property type="nucleotide sequence ID" value="XM_007924938.1"/>
</dbReference>
<evidence type="ECO:0008006" key="4">
    <source>
        <dbReference type="Google" id="ProtNLM"/>
    </source>
</evidence>
<dbReference type="eggNOG" id="ENOG502TDT6">
    <property type="taxonomic scope" value="Eukaryota"/>
</dbReference>
<gene>
    <name evidence="2" type="ORF">MYCFIDRAFT_171463</name>
</gene>
<dbReference type="Gene3D" id="3.80.10.10">
    <property type="entry name" value="Ribonuclease Inhibitor"/>
    <property type="match status" value="1"/>
</dbReference>
<evidence type="ECO:0000256" key="1">
    <source>
        <dbReference type="SAM" id="MobiDB-lite"/>
    </source>
</evidence>
<dbReference type="AlphaFoldDB" id="M3ALT3"/>
<keyword evidence="3" id="KW-1185">Reference proteome</keyword>
<dbReference type="OrthoDB" id="3437411at2759"/>
<dbReference type="EMBL" id="KB446556">
    <property type="protein sequence ID" value="EME85556.1"/>
    <property type="molecule type" value="Genomic_DNA"/>
</dbReference>
<organism evidence="2 3">
    <name type="scientific">Pseudocercospora fijiensis (strain CIRAD86)</name>
    <name type="common">Black leaf streak disease fungus</name>
    <name type="synonym">Mycosphaerella fijiensis</name>
    <dbReference type="NCBI Taxonomy" id="383855"/>
    <lineage>
        <taxon>Eukaryota</taxon>
        <taxon>Fungi</taxon>
        <taxon>Dikarya</taxon>
        <taxon>Ascomycota</taxon>
        <taxon>Pezizomycotina</taxon>
        <taxon>Dothideomycetes</taxon>
        <taxon>Dothideomycetidae</taxon>
        <taxon>Mycosphaerellales</taxon>
        <taxon>Mycosphaerellaceae</taxon>
        <taxon>Pseudocercospora</taxon>
    </lineage>
</organism>
<accession>M3ALT3</accession>
<dbReference type="KEGG" id="pfj:MYCFIDRAFT_171463"/>
<reference evidence="2 3" key="1">
    <citation type="journal article" date="2012" name="PLoS Pathog.">
        <title>Diverse lifestyles and strategies of plant pathogenesis encoded in the genomes of eighteen Dothideomycetes fungi.</title>
        <authorList>
            <person name="Ohm R.A."/>
            <person name="Feau N."/>
            <person name="Henrissat B."/>
            <person name="Schoch C.L."/>
            <person name="Horwitz B.A."/>
            <person name="Barry K.W."/>
            <person name="Condon B.J."/>
            <person name="Copeland A.C."/>
            <person name="Dhillon B."/>
            <person name="Glaser F."/>
            <person name="Hesse C.N."/>
            <person name="Kosti I."/>
            <person name="LaButti K."/>
            <person name="Lindquist E.A."/>
            <person name="Lucas S."/>
            <person name="Salamov A.A."/>
            <person name="Bradshaw R.E."/>
            <person name="Ciuffetti L."/>
            <person name="Hamelin R.C."/>
            <person name="Kema G.H.J."/>
            <person name="Lawrence C."/>
            <person name="Scott J.A."/>
            <person name="Spatafora J.W."/>
            <person name="Turgeon B.G."/>
            <person name="de Wit P.J.G.M."/>
            <person name="Zhong S."/>
            <person name="Goodwin S.B."/>
            <person name="Grigoriev I.V."/>
        </authorList>
    </citation>
    <scope>NUCLEOTIDE SEQUENCE [LARGE SCALE GENOMIC DNA]</scope>
    <source>
        <strain evidence="2 3">CIRAD86</strain>
    </source>
</reference>